<organism evidence="1">
    <name type="scientific">Arundo donax</name>
    <name type="common">Giant reed</name>
    <name type="synonym">Donax arundinaceus</name>
    <dbReference type="NCBI Taxonomy" id="35708"/>
    <lineage>
        <taxon>Eukaryota</taxon>
        <taxon>Viridiplantae</taxon>
        <taxon>Streptophyta</taxon>
        <taxon>Embryophyta</taxon>
        <taxon>Tracheophyta</taxon>
        <taxon>Spermatophyta</taxon>
        <taxon>Magnoliopsida</taxon>
        <taxon>Liliopsida</taxon>
        <taxon>Poales</taxon>
        <taxon>Poaceae</taxon>
        <taxon>PACMAD clade</taxon>
        <taxon>Arundinoideae</taxon>
        <taxon>Arundineae</taxon>
        <taxon>Arundo</taxon>
    </lineage>
</organism>
<proteinExistence type="predicted"/>
<dbReference type="EMBL" id="GBRH01191095">
    <property type="protein sequence ID" value="JAE06801.1"/>
    <property type="molecule type" value="Transcribed_RNA"/>
</dbReference>
<evidence type="ECO:0000313" key="1">
    <source>
        <dbReference type="EMBL" id="JAE06801.1"/>
    </source>
</evidence>
<dbReference type="AlphaFoldDB" id="A0A0A9F9I2"/>
<name>A0A0A9F9I2_ARUDO</name>
<reference evidence="1" key="2">
    <citation type="journal article" date="2015" name="Data Brief">
        <title>Shoot transcriptome of the giant reed, Arundo donax.</title>
        <authorList>
            <person name="Barrero R.A."/>
            <person name="Guerrero F.D."/>
            <person name="Moolhuijzen P."/>
            <person name="Goolsby J.A."/>
            <person name="Tidwell J."/>
            <person name="Bellgard S.E."/>
            <person name="Bellgard M.I."/>
        </authorList>
    </citation>
    <scope>NUCLEOTIDE SEQUENCE</scope>
    <source>
        <tissue evidence="1">Shoot tissue taken approximately 20 cm above the soil surface</tissue>
    </source>
</reference>
<accession>A0A0A9F9I2</accession>
<protein>
    <submittedName>
        <fullName evidence="1">Uncharacterized protein</fullName>
    </submittedName>
</protein>
<reference evidence="1" key="1">
    <citation type="submission" date="2014-09" db="EMBL/GenBank/DDBJ databases">
        <authorList>
            <person name="Magalhaes I.L.F."/>
            <person name="Oliveira U."/>
            <person name="Santos F.R."/>
            <person name="Vidigal T.H.D.A."/>
            <person name="Brescovit A.D."/>
            <person name="Santos A.J."/>
        </authorList>
    </citation>
    <scope>NUCLEOTIDE SEQUENCE</scope>
    <source>
        <tissue evidence="1">Shoot tissue taken approximately 20 cm above the soil surface</tissue>
    </source>
</reference>
<sequence>MVIQCQCIEFNRSMLCFYQTGKPGLVI</sequence>